<dbReference type="PANTHER" id="PTHR43592">
    <property type="entry name" value="CAAX AMINO TERMINAL PROTEASE"/>
    <property type="match status" value="1"/>
</dbReference>
<evidence type="ECO:0000313" key="3">
    <source>
        <dbReference type="EMBL" id="WRO23430.1"/>
    </source>
</evidence>
<feature type="transmembrane region" description="Helical" evidence="1">
    <location>
        <begin position="12"/>
        <end position="36"/>
    </location>
</feature>
<feature type="domain" description="CAAX prenyl protease 2/Lysostaphin resistance protein A-like" evidence="2">
    <location>
        <begin position="128"/>
        <end position="216"/>
    </location>
</feature>
<keyword evidence="3" id="KW-0482">Metalloprotease</keyword>
<evidence type="ECO:0000259" key="2">
    <source>
        <dbReference type="Pfam" id="PF02517"/>
    </source>
</evidence>
<feature type="transmembrane region" description="Helical" evidence="1">
    <location>
        <begin position="42"/>
        <end position="61"/>
    </location>
</feature>
<keyword evidence="3" id="KW-0645">Protease</keyword>
<sequence>MKETNVPWSVGEALLALMIISVLSFLVGSLVLPFLTDTGTQFLLAGTLQTVFIFVVLYYYLNLKHRVTFQNIGFRTRPFFSTILRAMSWGIGIFLVVIVSGTVIDHFLPGQPQLQPFAKLVLEADNGWDLLLPLFLAVIVAPLGEEAFFRGFLYPALKQKIGLLPGVIVAGSIFGLMHFDIVRFLPLALGGMGLIWLYEKAETIYAPILAHGLWNGVMVMMLFATANSA</sequence>
<protein>
    <submittedName>
        <fullName evidence="3">CPBP family intramembrane metalloprotease</fullName>
    </submittedName>
</protein>
<keyword evidence="1" id="KW-0812">Transmembrane</keyword>
<dbReference type="GO" id="GO:0004175">
    <property type="term" value="F:endopeptidase activity"/>
    <property type="evidence" value="ECO:0007669"/>
    <property type="project" value="UniProtKB-ARBA"/>
</dbReference>
<feature type="transmembrane region" description="Helical" evidence="1">
    <location>
        <begin position="204"/>
        <end position="224"/>
    </location>
</feature>
<dbReference type="Proteomes" id="UP001329915">
    <property type="component" value="Chromosome"/>
</dbReference>
<evidence type="ECO:0000256" key="1">
    <source>
        <dbReference type="SAM" id="Phobius"/>
    </source>
</evidence>
<feature type="transmembrane region" description="Helical" evidence="1">
    <location>
        <begin position="161"/>
        <end position="184"/>
    </location>
</feature>
<evidence type="ECO:0000313" key="4">
    <source>
        <dbReference type="Proteomes" id="UP001329915"/>
    </source>
</evidence>
<accession>A0AAU0USU4</accession>
<dbReference type="RefSeq" id="WP_366922813.1">
    <property type="nucleotide sequence ID" value="NZ_CP121694.1"/>
</dbReference>
<dbReference type="GO" id="GO:0080120">
    <property type="term" value="P:CAAX-box protein maturation"/>
    <property type="evidence" value="ECO:0007669"/>
    <property type="project" value="UniProtKB-ARBA"/>
</dbReference>
<name>A0AAU0USU4_9FIRM</name>
<keyword evidence="1" id="KW-0472">Membrane</keyword>
<dbReference type="AlphaFoldDB" id="A0AAU0USU4"/>
<feature type="transmembrane region" description="Helical" evidence="1">
    <location>
        <begin position="130"/>
        <end position="149"/>
    </location>
</feature>
<reference evidence="3 4" key="1">
    <citation type="submission" date="2023-04" db="EMBL/GenBank/DDBJ databases">
        <authorList>
            <person name="Hsu D."/>
        </authorList>
    </citation>
    <scope>NUCLEOTIDE SEQUENCE [LARGE SCALE GENOMIC DNA]</scope>
    <source>
        <strain evidence="3 4">MK1</strain>
    </source>
</reference>
<feature type="transmembrane region" description="Helical" evidence="1">
    <location>
        <begin position="82"/>
        <end position="104"/>
    </location>
</feature>
<keyword evidence="1" id="KW-1133">Transmembrane helix</keyword>
<organism evidence="3 4">
    <name type="scientific">Metallumcola ferriviriculae</name>
    <dbReference type="NCBI Taxonomy" id="3039180"/>
    <lineage>
        <taxon>Bacteria</taxon>
        <taxon>Bacillati</taxon>
        <taxon>Bacillota</taxon>
        <taxon>Clostridia</taxon>
        <taxon>Neomoorellales</taxon>
        <taxon>Desulfitibacteraceae</taxon>
        <taxon>Metallumcola</taxon>
    </lineage>
</organism>
<dbReference type="KEGG" id="dbc:MFMK1_003290"/>
<dbReference type="GO" id="GO:0008237">
    <property type="term" value="F:metallopeptidase activity"/>
    <property type="evidence" value="ECO:0007669"/>
    <property type="project" value="UniProtKB-KW"/>
</dbReference>
<dbReference type="InterPro" id="IPR003675">
    <property type="entry name" value="Rce1/LyrA-like_dom"/>
</dbReference>
<dbReference type="Pfam" id="PF02517">
    <property type="entry name" value="Rce1-like"/>
    <property type="match status" value="1"/>
</dbReference>
<dbReference type="EMBL" id="CP121694">
    <property type="protein sequence ID" value="WRO23430.1"/>
    <property type="molecule type" value="Genomic_DNA"/>
</dbReference>
<keyword evidence="3" id="KW-0378">Hydrolase</keyword>
<gene>
    <name evidence="3" type="ORF">MFMK1_003290</name>
</gene>
<keyword evidence="4" id="KW-1185">Reference proteome</keyword>
<dbReference type="PANTHER" id="PTHR43592:SF15">
    <property type="entry name" value="CAAX AMINO TERMINAL PROTEASE FAMILY PROTEIN"/>
    <property type="match status" value="1"/>
</dbReference>
<proteinExistence type="predicted"/>